<name>A0ABD2N5L5_9CUCU</name>
<reference evidence="2 3" key="1">
    <citation type="journal article" date="2021" name="BMC Biol.">
        <title>Horizontally acquired antibacterial genes associated with adaptive radiation of ladybird beetles.</title>
        <authorList>
            <person name="Li H.S."/>
            <person name="Tang X.F."/>
            <person name="Huang Y.H."/>
            <person name="Xu Z.Y."/>
            <person name="Chen M.L."/>
            <person name="Du X.Y."/>
            <person name="Qiu B.Y."/>
            <person name="Chen P.T."/>
            <person name="Zhang W."/>
            <person name="Slipinski A."/>
            <person name="Escalona H.E."/>
            <person name="Waterhouse R.M."/>
            <person name="Zwick A."/>
            <person name="Pang H."/>
        </authorList>
    </citation>
    <scope>NUCLEOTIDE SEQUENCE [LARGE SCALE GENOMIC DNA]</scope>
    <source>
        <strain evidence="2">SYSU2018</strain>
    </source>
</reference>
<evidence type="ECO:0000313" key="3">
    <source>
        <dbReference type="Proteomes" id="UP001516400"/>
    </source>
</evidence>
<gene>
    <name evidence="2" type="ORF">HHI36_015280</name>
</gene>
<proteinExistence type="predicted"/>
<dbReference type="AlphaFoldDB" id="A0ABD2N5L5"/>
<protein>
    <submittedName>
        <fullName evidence="2">Uncharacterized protein</fullName>
    </submittedName>
</protein>
<feature type="non-terminal residue" evidence="2">
    <location>
        <position position="1"/>
    </location>
</feature>
<feature type="region of interest" description="Disordered" evidence="1">
    <location>
        <begin position="33"/>
        <end position="56"/>
    </location>
</feature>
<feature type="non-terminal residue" evidence="2">
    <location>
        <position position="83"/>
    </location>
</feature>
<comment type="caution">
    <text evidence="2">The sequence shown here is derived from an EMBL/GenBank/DDBJ whole genome shotgun (WGS) entry which is preliminary data.</text>
</comment>
<organism evidence="2 3">
    <name type="scientific">Cryptolaemus montrouzieri</name>
    <dbReference type="NCBI Taxonomy" id="559131"/>
    <lineage>
        <taxon>Eukaryota</taxon>
        <taxon>Metazoa</taxon>
        <taxon>Ecdysozoa</taxon>
        <taxon>Arthropoda</taxon>
        <taxon>Hexapoda</taxon>
        <taxon>Insecta</taxon>
        <taxon>Pterygota</taxon>
        <taxon>Neoptera</taxon>
        <taxon>Endopterygota</taxon>
        <taxon>Coleoptera</taxon>
        <taxon>Polyphaga</taxon>
        <taxon>Cucujiformia</taxon>
        <taxon>Coccinelloidea</taxon>
        <taxon>Coccinellidae</taxon>
        <taxon>Scymninae</taxon>
        <taxon>Scymnini</taxon>
        <taxon>Cryptolaemus</taxon>
    </lineage>
</organism>
<accession>A0ABD2N5L5</accession>
<sequence length="83" mass="9643">KPNLVKVIKASQIRWLEHIYRYDEEHPIRRLTFQTPKEREREADEEPDGFSGEMVVGCGAKPMEEVGVEQIWMEKADGDSLGR</sequence>
<dbReference type="EMBL" id="JABFTP020000062">
    <property type="protein sequence ID" value="KAL3273854.1"/>
    <property type="molecule type" value="Genomic_DNA"/>
</dbReference>
<evidence type="ECO:0000313" key="2">
    <source>
        <dbReference type="EMBL" id="KAL3273854.1"/>
    </source>
</evidence>
<evidence type="ECO:0000256" key="1">
    <source>
        <dbReference type="SAM" id="MobiDB-lite"/>
    </source>
</evidence>
<dbReference type="Proteomes" id="UP001516400">
    <property type="component" value="Unassembled WGS sequence"/>
</dbReference>
<keyword evidence="3" id="KW-1185">Reference proteome</keyword>